<dbReference type="InterPro" id="IPR017828">
    <property type="entry name" value="SQ_synth_HpnD-like"/>
</dbReference>
<dbReference type="NCBIfam" id="TIGR03465">
    <property type="entry name" value="HpnD"/>
    <property type="match status" value="1"/>
</dbReference>
<evidence type="ECO:0000313" key="2">
    <source>
        <dbReference type="EMBL" id="MDQ7251000.1"/>
    </source>
</evidence>
<dbReference type="InterPro" id="IPR008949">
    <property type="entry name" value="Isoprenoid_synthase_dom_sf"/>
</dbReference>
<dbReference type="EC" id="2.5.1.103" evidence="2"/>
<gene>
    <name evidence="2" type="primary">hpnD</name>
    <name evidence="2" type="ORF">Q8A70_25155</name>
</gene>
<keyword evidence="1 2" id="KW-0808">Transferase</keyword>
<dbReference type="GO" id="GO:0016740">
    <property type="term" value="F:transferase activity"/>
    <property type="evidence" value="ECO:0007669"/>
    <property type="project" value="UniProtKB-KW"/>
</dbReference>
<name>A0ABU0YTG1_9PROT</name>
<evidence type="ECO:0000256" key="1">
    <source>
        <dbReference type="ARBA" id="ARBA00022679"/>
    </source>
</evidence>
<proteinExistence type="predicted"/>
<sequence length="280" mass="31295">MALDQLQSDIAAKVQASGTSFYSAMRLLPPERRNAMYAIYAFCREVDDIADDGGTLEAKRAGLEDWRAEIDRLYAGAPLKPIAQALLTPVKAFSLRKQDFLAVIDGMQMDAETTIVAPDLATLDLYCDRVASAVGHLSVRAFGATEPEADEVAHHLGRALQLTNILRDLAEDGERGRLYLPRELLEQHGIPYADPQTVLAHPKLKKVCRDVAILALDHYSKARAAMDRCAKRPMRPAAIMGAVYRAILKRLIAADWRRLDEPVKLPKWQKLWLAFRYGFL</sequence>
<dbReference type="Gene3D" id="1.10.600.10">
    <property type="entry name" value="Farnesyl Diphosphate Synthase"/>
    <property type="match status" value="1"/>
</dbReference>
<accession>A0ABU0YTG1</accession>
<dbReference type="CDD" id="cd00683">
    <property type="entry name" value="Trans_IPPS_HH"/>
    <property type="match status" value="1"/>
</dbReference>
<dbReference type="SFLD" id="SFLDG01212">
    <property type="entry name" value="Phytoene_synthase_like"/>
    <property type="match status" value="1"/>
</dbReference>
<dbReference type="PANTHER" id="PTHR31480">
    <property type="entry name" value="BIFUNCTIONAL LYCOPENE CYCLASE/PHYTOENE SYNTHASE"/>
    <property type="match status" value="1"/>
</dbReference>
<reference evidence="3" key="1">
    <citation type="submission" date="2023-08" db="EMBL/GenBank/DDBJ databases">
        <title>Rhodospirillaceae gen. nov., a novel taxon isolated from the Yangtze River Yuezi River estuary sludge.</title>
        <authorList>
            <person name="Ruan L."/>
        </authorList>
    </citation>
    <scope>NUCLEOTIDE SEQUENCE [LARGE SCALE GENOMIC DNA]</scope>
    <source>
        <strain evidence="3">R-7</strain>
    </source>
</reference>
<comment type="caution">
    <text evidence="2">The sequence shown here is derived from an EMBL/GenBank/DDBJ whole genome shotgun (WGS) entry which is preliminary data.</text>
</comment>
<dbReference type="PROSITE" id="PS01045">
    <property type="entry name" value="SQUALEN_PHYTOEN_SYN_2"/>
    <property type="match status" value="1"/>
</dbReference>
<dbReference type="Pfam" id="PF00494">
    <property type="entry name" value="SQS_PSY"/>
    <property type="match status" value="1"/>
</dbReference>
<dbReference type="InterPro" id="IPR044843">
    <property type="entry name" value="Trans_IPPS_bact-type"/>
</dbReference>
<protein>
    <submittedName>
        <fullName evidence="2">Presqualene diphosphate synthase HpnD</fullName>
        <ecNumber evidence="2">2.5.1.103</ecNumber>
    </submittedName>
</protein>
<dbReference type="Proteomes" id="UP001230156">
    <property type="component" value="Unassembled WGS sequence"/>
</dbReference>
<dbReference type="InterPro" id="IPR019845">
    <property type="entry name" value="Squalene/phytoene_synthase_CS"/>
</dbReference>
<dbReference type="SFLD" id="SFLDS00005">
    <property type="entry name" value="Isoprenoid_Synthase_Type_I"/>
    <property type="match status" value="1"/>
</dbReference>
<dbReference type="EMBL" id="JAUYVI010000008">
    <property type="protein sequence ID" value="MDQ7251000.1"/>
    <property type="molecule type" value="Genomic_DNA"/>
</dbReference>
<dbReference type="InterPro" id="IPR033904">
    <property type="entry name" value="Trans_IPPS_HH"/>
</dbReference>
<dbReference type="SUPFAM" id="SSF48576">
    <property type="entry name" value="Terpenoid synthases"/>
    <property type="match status" value="1"/>
</dbReference>
<evidence type="ECO:0000313" key="3">
    <source>
        <dbReference type="Proteomes" id="UP001230156"/>
    </source>
</evidence>
<dbReference type="RefSeq" id="WP_379960949.1">
    <property type="nucleotide sequence ID" value="NZ_JAUYVI010000008.1"/>
</dbReference>
<organism evidence="2 3">
    <name type="scientific">Dongia sedimenti</name>
    <dbReference type="NCBI Taxonomy" id="3064282"/>
    <lineage>
        <taxon>Bacteria</taxon>
        <taxon>Pseudomonadati</taxon>
        <taxon>Pseudomonadota</taxon>
        <taxon>Alphaproteobacteria</taxon>
        <taxon>Rhodospirillales</taxon>
        <taxon>Dongiaceae</taxon>
        <taxon>Dongia</taxon>
    </lineage>
</organism>
<dbReference type="InterPro" id="IPR002060">
    <property type="entry name" value="Squ/phyt_synthse"/>
</dbReference>
<keyword evidence="3" id="KW-1185">Reference proteome</keyword>
<dbReference type="SFLD" id="SFLDG01018">
    <property type="entry name" value="Squalene/Phytoene_Synthase_Lik"/>
    <property type="match status" value="1"/>
</dbReference>